<dbReference type="RefSeq" id="WP_149473649.1">
    <property type="nucleotide sequence ID" value="NZ_JAGGMB010000003.1"/>
</dbReference>
<accession>A0A9X0YTP5</accession>
<comment type="caution">
    <text evidence="1">The sequence shown here is derived from an EMBL/GenBank/DDBJ whole genome shotgun (WGS) entry which is preliminary data.</text>
</comment>
<proteinExistence type="predicted"/>
<name>A0A9X0YTP5_9BACI</name>
<evidence type="ECO:0000313" key="2">
    <source>
        <dbReference type="Proteomes" id="UP001138793"/>
    </source>
</evidence>
<dbReference type="EMBL" id="JAGGMB010000003">
    <property type="protein sequence ID" value="MBP2077120.1"/>
    <property type="molecule type" value="Genomic_DNA"/>
</dbReference>
<keyword evidence="2" id="KW-1185">Reference proteome</keyword>
<sequence>MKFMNNSYVKIYRFDDAGFYCKPNTSKAFHHVFEFINVEVTDLFSVNQSIPKARLHKPEFNDYNWSGCFCFLDNFNKDLVSVTGALSMRSKEQLNLALLPGDTKVWVRNCSHFGKEMPFFKEFTYSYTHEEKEYHYWDESRYDCYRWVRLSADLALERTRLWKESNIGESLPEWLTEFYLMESQLKLFLPPPLSTRTRLYIRNLLRKR</sequence>
<reference evidence="1" key="1">
    <citation type="submission" date="2021-03" db="EMBL/GenBank/DDBJ databases">
        <title>Genomic Encyclopedia of Type Strains, Phase IV (KMG-IV): sequencing the most valuable type-strain genomes for metagenomic binning, comparative biology and taxonomic classification.</title>
        <authorList>
            <person name="Goeker M."/>
        </authorList>
    </citation>
    <scope>NUCLEOTIDE SEQUENCE</scope>
    <source>
        <strain evidence="1">DSM 107338</strain>
    </source>
</reference>
<gene>
    <name evidence="1" type="ORF">J2Z64_001351</name>
</gene>
<dbReference type="OrthoDB" id="2840994at2"/>
<evidence type="ECO:0000313" key="1">
    <source>
        <dbReference type="EMBL" id="MBP2077120.1"/>
    </source>
</evidence>
<organism evidence="1 2">
    <name type="scientific">Oceanobacillus polygoni</name>
    <dbReference type="NCBI Taxonomy" id="1235259"/>
    <lineage>
        <taxon>Bacteria</taxon>
        <taxon>Bacillati</taxon>
        <taxon>Bacillota</taxon>
        <taxon>Bacilli</taxon>
        <taxon>Bacillales</taxon>
        <taxon>Bacillaceae</taxon>
        <taxon>Oceanobacillus</taxon>
    </lineage>
</organism>
<dbReference type="AlphaFoldDB" id="A0A9X0YTP5"/>
<dbReference type="Proteomes" id="UP001138793">
    <property type="component" value="Unassembled WGS sequence"/>
</dbReference>
<protein>
    <submittedName>
        <fullName evidence="1">Uncharacterized protein</fullName>
    </submittedName>
</protein>